<dbReference type="AlphaFoldDB" id="A0A3P7FBP6"/>
<keyword evidence="2" id="KW-1185">Reference proteome</keyword>
<evidence type="ECO:0000313" key="2">
    <source>
        <dbReference type="Proteomes" id="UP000274429"/>
    </source>
</evidence>
<name>A0A3P7FBP6_HYDTA</name>
<proteinExistence type="predicted"/>
<reference evidence="1 2" key="1">
    <citation type="submission" date="2018-11" db="EMBL/GenBank/DDBJ databases">
        <authorList>
            <consortium name="Pathogen Informatics"/>
        </authorList>
    </citation>
    <scope>NUCLEOTIDE SEQUENCE [LARGE SCALE GENOMIC DNA]</scope>
</reference>
<dbReference type="EMBL" id="UYWX01006066">
    <property type="protein sequence ID" value="VDM26149.1"/>
    <property type="molecule type" value="Genomic_DNA"/>
</dbReference>
<gene>
    <name evidence="1" type="ORF">TTAC_LOCUS5048</name>
</gene>
<organism evidence="1 2">
    <name type="scientific">Hydatigena taeniaeformis</name>
    <name type="common">Feline tapeworm</name>
    <name type="synonym">Taenia taeniaeformis</name>
    <dbReference type="NCBI Taxonomy" id="6205"/>
    <lineage>
        <taxon>Eukaryota</taxon>
        <taxon>Metazoa</taxon>
        <taxon>Spiralia</taxon>
        <taxon>Lophotrochozoa</taxon>
        <taxon>Platyhelminthes</taxon>
        <taxon>Cestoda</taxon>
        <taxon>Eucestoda</taxon>
        <taxon>Cyclophyllidea</taxon>
        <taxon>Taeniidae</taxon>
        <taxon>Hydatigera</taxon>
    </lineage>
</organism>
<evidence type="ECO:0000313" key="1">
    <source>
        <dbReference type="EMBL" id="VDM26149.1"/>
    </source>
</evidence>
<accession>A0A3P7FBP6</accession>
<dbReference type="OrthoDB" id="535945at2759"/>
<sequence length="64" mass="7150">MVKHHAAQLDGFLTLARFPLDRPAGESPLVLQGVRSDELEEKLRLKAMEMGLKLCHVLSINLLV</sequence>
<dbReference type="Proteomes" id="UP000274429">
    <property type="component" value="Unassembled WGS sequence"/>
</dbReference>
<protein>
    <submittedName>
        <fullName evidence="1">Uncharacterized protein</fullName>
    </submittedName>
</protein>